<evidence type="ECO:0000256" key="4">
    <source>
        <dbReference type="ARBA" id="ARBA00012023"/>
    </source>
</evidence>
<comment type="function">
    <text evidence="2">Has kinase activity and phosphorylates inositol-1,3,4,5,6-pentakisphosphate (Ins(1,3,4,5,6)P5) to produce 1,2,3,4,5,6-hexakisphosphate (InsP6), also known as phytate.</text>
</comment>
<evidence type="ECO:0000256" key="9">
    <source>
        <dbReference type="ARBA" id="ARBA00022840"/>
    </source>
</evidence>
<dbReference type="Proteomes" id="UP000242525">
    <property type="component" value="Unassembled WGS sequence"/>
</dbReference>
<dbReference type="GO" id="GO:0005634">
    <property type="term" value="C:nucleus"/>
    <property type="evidence" value="ECO:0007669"/>
    <property type="project" value="TreeGrafter"/>
</dbReference>
<dbReference type="EMBL" id="CCBN010000009">
    <property type="protein sequence ID" value="CDO55084.1"/>
    <property type="molecule type" value="Genomic_DNA"/>
</dbReference>
<dbReference type="AlphaFoldDB" id="A0A0J9XCL6"/>
<reference evidence="11" key="1">
    <citation type="submission" date="2014-03" db="EMBL/GenBank/DDBJ databases">
        <authorList>
            <person name="Casaregola S."/>
        </authorList>
    </citation>
    <scope>NUCLEOTIDE SEQUENCE [LARGE SCALE GENOMIC DNA]</scope>
    <source>
        <strain evidence="11">CLIB 918</strain>
    </source>
</reference>
<evidence type="ECO:0000256" key="2">
    <source>
        <dbReference type="ARBA" id="ARBA00003979"/>
    </source>
</evidence>
<dbReference type="GO" id="GO:0032958">
    <property type="term" value="P:inositol phosphate biosynthetic process"/>
    <property type="evidence" value="ECO:0007669"/>
    <property type="project" value="TreeGrafter"/>
</dbReference>
<keyword evidence="8 10" id="KW-0418">Kinase</keyword>
<dbReference type="PANTHER" id="PTHR14456">
    <property type="entry name" value="INOSITOL POLYPHOSPHATE KINASE 1"/>
    <property type="match status" value="1"/>
</dbReference>
<keyword evidence="12" id="KW-1185">Reference proteome</keyword>
<sequence>MSINLNPAHWHYFAEGAANLILKSDLPEYRNKLLRVRKLAPGSPTTSDINHFYQTQVLPILGDYYVGTELVDLPPGFAAAINSRLPAEGQRNDKPLDENETQAFLMESVYDSPDYRQESFKVKSTTFTLCRLPITDANVEDNNNIQEIVLEFKPKWLVPSPNSGDTSLRCRTCALAYNRGKTPGLCPLDLVSNDAAVVERAFAAEFANLSRHLDPTVYPVAEIVARGLYQSELLDKLKQLQSLDGRGILWYDSTEEEIDDDFLTAMAARDCTLFITIKLNNVNTSPCETGEKASRAEKIVNVGGTDYSIRLKIADIDLKNPSPEKRQYWADIERGLIKENWYYKKTLPVCTSLARGTV</sequence>
<evidence type="ECO:0000256" key="1">
    <source>
        <dbReference type="ARBA" id="ARBA00001774"/>
    </source>
</evidence>
<comment type="catalytic activity">
    <reaction evidence="1 10">
        <text>1D-myo-inositol 1,3,4,5,6-pentakisphosphate + ATP = 1D-myo-inositol hexakisphosphate + ADP + H(+)</text>
        <dbReference type="Rhea" id="RHEA:20313"/>
        <dbReference type="ChEBI" id="CHEBI:15378"/>
        <dbReference type="ChEBI" id="CHEBI:30616"/>
        <dbReference type="ChEBI" id="CHEBI:57733"/>
        <dbReference type="ChEBI" id="CHEBI:58130"/>
        <dbReference type="ChEBI" id="CHEBI:456216"/>
        <dbReference type="EC" id="2.7.1.158"/>
    </reaction>
</comment>
<proteinExistence type="inferred from homology"/>
<protein>
    <recommendedName>
        <fullName evidence="5 10">Inositol-pentakisphosphate 2-kinase</fullName>
        <ecNumber evidence="4 10">2.7.1.158</ecNumber>
    </recommendedName>
</protein>
<dbReference type="STRING" id="1173061.A0A0J9XCL6"/>
<dbReference type="OrthoDB" id="272370at2759"/>
<dbReference type="Pfam" id="PF06090">
    <property type="entry name" value="Ins_P5_2-kin"/>
    <property type="match status" value="1"/>
</dbReference>
<evidence type="ECO:0000313" key="11">
    <source>
        <dbReference type="EMBL" id="CDO55084.1"/>
    </source>
</evidence>
<dbReference type="Gene3D" id="3.30.200.110">
    <property type="entry name" value="Inositol-pentakisphosphate 2-kinase, N-lobe"/>
    <property type="match status" value="1"/>
</dbReference>
<keyword evidence="7 10" id="KW-0547">Nucleotide-binding</keyword>
<keyword evidence="9 10" id="KW-0067">ATP-binding</keyword>
<evidence type="ECO:0000313" key="12">
    <source>
        <dbReference type="Proteomes" id="UP000242525"/>
    </source>
</evidence>
<organism evidence="11 12">
    <name type="scientific">Geotrichum candidum</name>
    <name type="common">Oospora lactis</name>
    <name type="synonym">Dipodascus geotrichum</name>
    <dbReference type="NCBI Taxonomy" id="1173061"/>
    <lineage>
        <taxon>Eukaryota</taxon>
        <taxon>Fungi</taxon>
        <taxon>Dikarya</taxon>
        <taxon>Ascomycota</taxon>
        <taxon>Saccharomycotina</taxon>
        <taxon>Dipodascomycetes</taxon>
        <taxon>Dipodascales</taxon>
        <taxon>Dipodascaceae</taxon>
        <taxon>Geotrichum</taxon>
    </lineage>
</organism>
<dbReference type="InterPro" id="IPR043001">
    <property type="entry name" value="IP5_2-K_N_lobe"/>
</dbReference>
<dbReference type="GO" id="GO:0035299">
    <property type="term" value="F:inositol-1,3,4,5,6-pentakisphosphate 2-kinase activity"/>
    <property type="evidence" value="ECO:0007669"/>
    <property type="project" value="UniProtKB-EC"/>
</dbReference>
<accession>A0A0J9XCL6</accession>
<dbReference type="InterPro" id="IPR009286">
    <property type="entry name" value="Ins_P5_2-kin"/>
</dbReference>
<comment type="similarity">
    <text evidence="3">Belongs to the IPK1 type 1 family.</text>
</comment>
<evidence type="ECO:0000256" key="6">
    <source>
        <dbReference type="ARBA" id="ARBA00022679"/>
    </source>
</evidence>
<evidence type="ECO:0000256" key="10">
    <source>
        <dbReference type="RuleBase" id="RU364126"/>
    </source>
</evidence>
<evidence type="ECO:0000256" key="5">
    <source>
        <dbReference type="ARBA" id="ARBA00014846"/>
    </source>
</evidence>
<gene>
    <name evidence="11" type="ORF">BN980_GECA09s03893g</name>
</gene>
<comment type="function">
    <text evidence="10">Phosphorylates Ins(1,3,4,5,6)P5 at position 2 to form Ins(1,2,3,4,5,6)P6 (InsP6 or phytate).</text>
</comment>
<dbReference type="PANTHER" id="PTHR14456:SF2">
    <property type="entry name" value="INOSITOL-PENTAKISPHOSPHATE 2-KINASE"/>
    <property type="match status" value="1"/>
</dbReference>
<comment type="domain">
    <text evidence="10">The EXKPK motif is conserved in inositol-pentakisphosphate 2-kinases of both family 1 and 2.</text>
</comment>
<name>A0A0J9XCL6_GEOCN</name>
<evidence type="ECO:0000256" key="7">
    <source>
        <dbReference type="ARBA" id="ARBA00022741"/>
    </source>
</evidence>
<evidence type="ECO:0000256" key="8">
    <source>
        <dbReference type="ARBA" id="ARBA00022777"/>
    </source>
</evidence>
<comment type="caution">
    <text evidence="11">The sequence shown here is derived from an EMBL/GenBank/DDBJ whole genome shotgun (WGS) entry which is preliminary data.</text>
</comment>
<dbReference type="EC" id="2.7.1.158" evidence="4 10"/>
<keyword evidence="6 10" id="KW-0808">Transferase</keyword>
<dbReference type="GO" id="GO:0005524">
    <property type="term" value="F:ATP binding"/>
    <property type="evidence" value="ECO:0007669"/>
    <property type="project" value="UniProtKB-KW"/>
</dbReference>
<evidence type="ECO:0000256" key="3">
    <source>
        <dbReference type="ARBA" id="ARBA00008305"/>
    </source>
</evidence>